<gene>
    <name evidence="1" type="ORF">IAA86_00950</name>
</gene>
<dbReference type="Pfam" id="PF01136">
    <property type="entry name" value="Peptidase_U32"/>
    <property type="match status" value="1"/>
</dbReference>
<dbReference type="AlphaFoldDB" id="A0A9D1JWM4"/>
<dbReference type="EMBL" id="DVJQ01000009">
    <property type="protein sequence ID" value="HIS73569.1"/>
    <property type="molecule type" value="Genomic_DNA"/>
</dbReference>
<proteinExistence type="predicted"/>
<evidence type="ECO:0000313" key="2">
    <source>
        <dbReference type="Proteomes" id="UP000886865"/>
    </source>
</evidence>
<dbReference type="Proteomes" id="UP000886865">
    <property type="component" value="Unassembled WGS sequence"/>
</dbReference>
<organism evidence="1 2">
    <name type="scientific">Candidatus Galligastranaerophilus intestinavium</name>
    <dbReference type="NCBI Taxonomy" id="2840836"/>
    <lineage>
        <taxon>Bacteria</taxon>
        <taxon>Candidatus Galligastranaerophilus</taxon>
    </lineage>
</organism>
<dbReference type="PANTHER" id="PTHR30217:SF10">
    <property type="entry name" value="23S RRNA 5-HYDROXYCYTIDINE C2501 SYNTHASE"/>
    <property type="match status" value="1"/>
</dbReference>
<protein>
    <submittedName>
        <fullName evidence="1">U32 family peptidase</fullName>
    </submittedName>
</protein>
<sequence length="558" mass="64632">MKDIFLVSPVKTPDNIREFCKKTNCREFYVYHHRFINDNFEYIEEYIKAAHECSAQIYVNFKHSIDEEEVSKTKKFIEFLHKTKVDGIFVNSYGILEIIKTMDLPFKVIIDSYFDIHNLCGIEFMEMFHKIDRLIITEELYIKNIEKIKKYAKIPLAIDTDNLPYFADDIIKSRAISAVIIKGKFANSNEILNAIKLVEKILAKPKMFKEQKLPFKHVRKSFYRTNHFCGEIQSAQGGDFKFANNIHKYEWKLKGSVLKKDVDYKSLKLPKINLRISSLEQLRELDKFILKLGFNPINSIEYGEVASTVDLYTKSFDDLVREVREFCKKHKIKLNLSTPRILIERDFDRVYELIRTLALESPKPSTVVVNNIGMWWAIINDLKLNDINLEIGSGINLLNSYSIKCLSNLHPIKAIDFSTLGDEENVISCIKKTRRLIPNKKMFIGGAKRVESIGLCPLNCDSAIVSRLSCSAPCHKGHWCVTDPLIEKTFPIMVDGFCKMHMFEEKIVQNFDKIPHYSNLGINEFIIDFSSIHSPLVPKILSNYLNTMQKISCLSQVC</sequence>
<evidence type="ECO:0000313" key="1">
    <source>
        <dbReference type="EMBL" id="HIS73569.1"/>
    </source>
</evidence>
<reference evidence="1" key="1">
    <citation type="submission" date="2020-10" db="EMBL/GenBank/DDBJ databases">
        <authorList>
            <person name="Gilroy R."/>
        </authorList>
    </citation>
    <scope>NUCLEOTIDE SEQUENCE</scope>
    <source>
        <strain evidence="1">CHK152-2871</strain>
    </source>
</reference>
<reference evidence="1" key="2">
    <citation type="journal article" date="2021" name="PeerJ">
        <title>Extensive microbial diversity within the chicken gut microbiome revealed by metagenomics and culture.</title>
        <authorList>
            <person name="Gilroy R."/>
            <person name="Ravi A."/>
            <person name="Getino M."/>
            <person name="Pursley I."/>
            <person name="Horton D.L."/>
            <person name="Alikhan N.F."/>
            <person name="Baker D."/>
            <person name="Gharbi K."/>
            <person name="Hall N."/>
            <person name="Watson M."/>
            <person name="Adriaenssens E.M."/>
            <person name="Foster-Nyarko E."/>
            <person name="Jarju S."/>
            <person name="Secka A."/>
            <person name="Antonio M."/>
            <person name="Oren A."/>
            <person name="Chaudhuri R.R."/>
            <person name="La Ragione R."/>
            <person name="Hildebrand F."/>
            <person name="Pallen M.J."/>
        </authorList>
    </citation>
    <scope>NUCLEOTIDE SEQUENCE</scope>
    <source>
        <strain evidence="1">CHK152-2871</strain>
    </source>
</reference>
<name>A0A9D1JWM4_9BACT</name>
<comment type="caution">
    <text evidence="1">The sequence shown here is derived from an EMBL/GenBank/DDBJ whole genome shotgun (WGS) entry which is preliminary data.</text>
</comment>
<dbReference type="PANTHER" id="PTHR30217">
    <property type="entry name" value="PEPTIDASE U32 FAMILY"/>
    <property type="match status" value="1"/>
</dbReference>
<accession>A0A9D1JWM4</accession>
<dbReference type="InterPro" id="IPR001539">
    <property type="entry name" value="Peptidase_U32"/>
</dbReference>
<dbReference type="InterPro" id="IPR051454">
    <property type="entry name" value="RNA/ubiquinone_mod_enzymes"/>
</dbReference>